<keyword evidence="1" id="KW-0808">Transferase</keyword>
<dbReference type="RefSeq" id="WP_119628209.1">
    <property type="nucleotide sequence ID" value="NZ_AP017928.1"/>
</dbReference>
<dbReference type="CDD" id="cd03801">
    <property type="entry name" value="GT4_PimA-like"/>
    <property type="match status" value="1"/>
</dbReference>
<organism evidence="1 2">
    <name type="scientific">Methylocaldum marinum</name>
    <dbReference type="NCBI Taxonomy" id="1432792"/>
    <lineage>
        <taxon>Bacteria</taxon>
        <taxon>Pseudomonadati</taxon>
        <taxon>Pseudomonadota</taxon>
        <taxon>Gammaproteobacteria</taxon>
        <taxon>Methylococcales</taxon>
        <taxon>Methylococcaceae</taxon>
        <taxon>Methylocaldum</taxon>
    </lineage>
</organism>
<dbReference type="InterPro" id="IPR017521">
    <property type="entry name" value="Sugar_tfrase_PEP-CTERM_Stp1"/>
</dbReference>
<dbReference type="AlphaFoldDB" id="A0A286P433"/>
<dbReference type="PANTHER" id="PTHR12526:SF600">
    <property type="entry name" value="GLYCOSYL TRANSFERASE GROUP 1"/>
    <property type="match status" value="1"/>
</dbReference>
<dbReference type="GO" id="GO:0016757">
    <property type="term" value="F:glycosyltransferase activity"/>
    <property type="evidence" value="ECO:0007669"/>
    <property type="project" value="TreeGrafter"/>
</dbReference>
<dbReference type="EMBL" id="AP017928">
    <property type="protein sequence ID" value="BBA32405.1"/>
    <property type="molecule type" value="Genomic_DNA"/>
</dbReference>
<dbReference type="SUPFAM" id="SSF53756">
    <property type="entry name" value="UDP-Glycosyltransferase/glycogen phosphorylase"/>
    <property type="match status" value="1"/>
</dbReference>
<evidence type="ECO:0000313" key="1">
    <source>
        <dbReference type="EMBL" id="BBA32405.1"/>
    </source>
</evidence>
<dbReference type="Proteomes" id="UP000266313">
    <property type="component" value="Chromosome"/>
</dbReference>
<reference evidence="1 2" key="1">
    <citation type="submission" date="2016-12" db="EMBL/GenBank/DDBJ databases">
        <title>Genome sequencing of Methylocaldum marinum.</title>
        <authorList>
            <person name="Takeuchi M."/>
            <person name="Kamagata Y."/>
            <person name="Hiraoka S."/>
            <person name="Oshima K."/>
            <person name="Hattori M."/>
            <person name="Iwasaki W."/>
        </authorList>
    </citation>
    <scope>NUCLEOTIDE SEQUENCE [LARGE SCALE GENOMIC DNA]</scope>
    <source>
        <strain evidence="1 2">S8</strain>
    </source>
</reference>
<accession>A0A286P433</accession>
<name>A0A286P433_9GAMM</name>
<dbReference type="Pfam" id="PF13692">
    <property type="entry name" value="Glyco_trans_1_4"/>
    <property type="match status" value="1"/>
</dbReference>
<sequence length="399" mass="45500">MKEILFLAHRIPYPPNKGDKIRSFHLLKYLSESYRVHLGAFVDDPDDWRYVSEVEKFCGETRLLPLQPGRSKLKSLKGLATRLPLTVPYYADTRMGTWVDGILNERPIHAALVFSSAMAQYVADYDSLPRIIDFVDVDSDKWRQYAARKNWPMSWIYRREADCLVRYERKIANAFSRSAFVSENEAALFRSLAPEANDRILSIENGVDTAYFADRADYVNPYSPDELVMVFTGAMDYWANVDAVTWFANEIFPEIRRQLGSARFYIVGARPTESVRTLAQTEGVKVTGAVEDVRPFLKHARCVVTPLRIARGVQNKVLEAMAMGKSILSSEAAVEGIDVVDRLDLIVPKTPGDWVELGLNVLGADDFLPRESEKNRRFIMQRYGWEMSLHRLGTLLDSL</sequence>
<dbReference type="Gene3D" id="3.40.50.2000">
    <property type="entry name" value="Glycogen Phosphorylase B"/>
    <property type="match status" value="2"/>
</dbReference>
<dbReference type="OrthoDB" id="9807209at2"/>
<dbReference type="NCBIfam" id="TIGR03087">
    <property type="entry name" value="stp1"/>
    <property type="match status" value="1"/>
</dbReference>
<dbReference type="PANTHER" id="PTHR12526">
    <property type="entry name" value="GLYCOSYLTRANSFERASE"/>
    <property type="match status" value="1"/>
</dbReference>
<protein>
    <submittedName>
        <fullName evidence="1">Glycosyl transferase, group 1</fullName>
    </submittedName>
</protein>
<dbReference type="KEGG" id="mmai:sS8_0439"/>
<gene>
    <name evidence="1" type="ORF">sS8_0439</name>
</gene>
<proteinExistence type="predicted"/>
<evidence type="ECO:0000313" key="2">
    <source>
        <dbReference type="Proteomes" id="UP000266313"/>
    </source>
</evidence>
<keyword evidence="2" id="KW-1185">Reference proteome</keyword>